<comment type="caution">
    <text evidence="1">The sequence shown here is derived from an EMBL/GenBank/DDBJ whole genome shotgun (WGS) entry which is preliminary data.</text>
</comment>
<dbReference type="EMBL" id="QXTE01000179">
    <property type="protein sequence ID" value="TFK02691.1"/>
    <property type="molecule type" value="Genomic_DNA"/>
</dbReference>
<evidence type="ECO:0000313" key="1">
    <source>
        <dbReference type="EMBL" id="TFK02691.1"/>
    </source>
</evidence>
<proteinExistence type="predicted"/>
<keyword evidence="2" id="KW-1185">Reference proteome</keyword>
<dbReference type="GO" id="GO:0016874">
    <property type="term" value="F:ligase activity"/>
    <property type="evidence" value="ECO:0007669"/>
    <property type="project" value="UniProtKB-KW"/>
</dbReference>
<dbReference type="Proteomes" id="UP000297703">
    <property type="component" value="Unassembled WGS sequence"/>
</dbReference>
<protein>
    <submittedName>
        <fullName evidence="1">Phenylalanine--tRNA ligase alpha subunit</fullName>
    </submittedName>
</protein>
<organism evidence="1 2">
    <name type="scientific">Platysternon megacephalum</name>
    <name type="common">big-headed turtle</name>
    <dbReference type="NCBI Taxonomy" id="55544"/>
    <lineage>
        <taxon>Eukaryota</taxon>
        <taxon>Metazoa</taxon>
        <taxon>Chordata</taxon>
        <taxon>Craniata</taxon>
        <taxon>Vertebrata</taxon>
        <taxon>Euteleostomi</taxon>
        <taxon>Archelosauria</taxon>
        <taxon>Testudinata</taxon>
        <taxon>Testudines</taxon>
        <taxon>Cryptodira</taxon>
        <taxon>Durocryptodira</taxon>
        <taxon>Testudinoidea</taxon>
        <taxon>Platysternidae</taxon>
        <taxon>Platysternon</taxon>
    </lineage>
</organism>
<gene>
    <name evidence="1" type="ORF">DR999_PMT14980</name>
</gene>
<evidence type="ECO:0000313" key="2">
    <source>
        <dbReference type="Proteomes" id="UP000297703"/>
    </source>
</evidence>
<name>A0A4D9DXC3_9SAUR</name>
<dbReference type="AlphaFoldDB" id="A0A4D9DXC3"/>
<keyword evidence="1" id="KW-0436">Ligase</keyword>
<reference evidence="1 2" key="2">
    <citation type="submission" date="2019-04" db="EMBL/GenBank/DDBJ databases">
        <title>The genome sequence of big-headed turtle.</title>
        <authorList>
            <person name="Gong S."/>
        </authorList>
    </citation>
    <scope>NUCLEOTIDE SEQUENCE [LARGE SCALE GENOMIC DNA]</scope>
    <source>
        <strain evidence="1">DO16091913</strain>
        <tissue evidence="1">Muscle</tissue>
    </source>
</reference>
<reference evidence="1 2" key="1">
    <citation type="submission" date="2019-04" db="EMBL/GenBank/DDBJ databases">
        <title>Draft genome of the big-headed turtle Platysternon megacephalum.</title>
        <authorList>
            <person name="Gong S."/>
        </authorList>
    </citation>
    <scope>NUCLEOTIDE SEQUENCE [LARGE SCALE GENOMIC DNA]</scope>
    <source>
        <strain evidence="1">DO16091913</strain>
        <tissue evidence="1">Muscle</tissue>
    </source>
</reference>
<sequence>MKIFPCLMELRNCPVLLLNAHPITVSGRPAALNSGFSELHFAQLNSVKLFPLTSMAAGASPRYITTSVYLSCLRHPPPVLAEAVLVGEGEEESLMKTGSCTEEHFQIQVSFSPKFYALYLLYPCEWQIKQKTNQSLSQMPVLLNIKQLLSSLDMQVLPTK</sequence>
<accession>A0A4D9DXC3</accession>